<keyword evidence="1" id="KW-0472">Membrane</keyword>
<dbReference type="InterPro" id="IPR007110">
    <property type="entry name" value="Ig-like_dom"/>
</dbReference>
<feature type="transmembrane region" description="Helical" evidence="1">
    <location>
        <begin position="205"/>
        <end position="228"/>
    </location>
</feature>
<dbReference type="PANTHER" id="PTHR46013">
    <property type="entry name" value="VASCULAR CELL ADHESION MOLECULE 1"/>
    <property type="match status" value="1"/>
</dbReference>
<evidence type="ECO:0000259" key="2">
    <source>
        <dbReference type="PROSITE" id="PS50835"/>
    </source>
</evidence>
<dbReference type="SMART" id="SM00408">
    <property type="entry name" value="IGc2"/>
    <property type="match status" value="2"/>
</dbReference>
<dbReference type="Gene3D" id="2.60.40.10">
    <property type="entry name" value="Immunoglobulins"/>
    <property type="match status" value="2"/>
</dbReference>
<comment type="caution">
    <text evidence="3">The sequence shown here is derived from an EMBL/GenBank/DDBJ whole genome shotgun (WGS) entry which is preliminary data.</text>
</comment>
<dbReference type="PANTHER" id="PTHR46013:SF4">
    <property type="entry name" value="B-CELL RECEPTOR CD22-RELATED"/>
    <property type="match status" value="1"/>
</dbReference>
<dbReference type="AlphaFoldDB" id="A0ABD1JI40"/>
<dbReference type="Proteomes" id="UP001591681">
    <property type="component" value="Unassembled WGS sequence"/>
</dbReference>
<gene>
    <name evidence="3" type="ORF">ACEWY4_017901</name>
</gene>
<dbReference type="SMART" id="SM00409">
    <property type="entry name" value="IG"/>
    <property type="match status" value="2"/>
</dbReference>
<evidence type="ECO:0000313" key="4">
    <source>
        <dbReference type="Proteomes" id="UP001591681"/>
    </source>
</evidence>
<dbReference type="EMBL" id="JBHFQA010000015">
    <property type="protein sequence ID" value="KAL2086842.1"/>
    <property type="molecule type" value="Genomic_DNA"/>
</dbReference>
<sequence length="326" mass="35306">MASDLQQLRVELSRVHLGSPFLLQVLSTPKAVTEGDGLTLACNTTCSLSNNPTFIWYKNGHPLTSTHTTRKNEVQLNPVSSEDSGNYSCAVRGHESLSSTAVFLHVRYKPKSVTESISASGDIGEADTVTLTCSSDANPPVHNYTWYMKTGAESLVRGTGESISFNVTSDTSGLYYCQAQNEVGSQTSTEVPVQFMKLGSVSVTVILPVIITILLILVVLLILGFMYLRKKNAKLSAGTRAMNINTQSDSESVYANVTRRTSGPTQRVATLDQDNVQYASVQIKRPGTQTTLQKDSITYASVQFNRGSAATKAENDDVIYSGVNQL</sequence>
<organism evidence="3 4">
    <name type="scientific">Coilia grayii</name>
    <name type="common">Gray's grenadier anchovy</name>
    <dbReference type="NCBI Taxonomy" id="363190"/>
    <lineage>
        <taxon>Eukaryota</taxon>
        <taxon>Metazoa</taxon>
        <taxon>Chordata</taxon>
        <taxon>Craniata</taxon>
        <taxon>Vertebrata</taxon>
        <taxon>Euteleostomi</taxon>
        <taxon>Actinopterygii</taxon>
        <taxon>Neopterygii</taxon>
        <taxon>Teleostei</taxon>
        <taxon>Clupei</taxon>
        <taxon>Clupeiformes</taxon>
        <taxon>Clupeoidei</taxon>
        <taxon>Engraulidae</taxon>
        <taxon>Coilinae</taxon>
        <taxon>Coilia</taxon>
    </lineage>
</organism>
<feature type="domain" description="Ig-like" evidence="2">
    <location>
        <begin position="20"/>
        <end position="105"/>
    </location>
</feature>
<accession>A0ABD1JI40</accession>
<keyword evidence="4" id="KW-1185">Reference proteome</keyword>
<protein>
    <recommendedName>
        <fullName evidence="2">Ig-like domain-containing protein</fullName>
    </recommendedName>
</protein>
<dbReference type="InterPro" id="IPR003599">
    <property type="entry name" value="Ig_sub"/>
</dbReference>
<proteinExistence type="predicted"/>
<keyword evidence="1" id="KW-0812">Transmembrane</keyword>
<dbReference type="PROSITE" id="PS50835">
    <property type="entry name" value="IG_LIKE"/>
    <property type="match status" value="2"/>
</dbReference>
<dbReference type="InterPro" id="IPR013783">
    <property type="entry name" value="Ig-like_fold"/>
</dbReference>
<reference evidence="3 4" key="1">
    <citation type="submission" date="2024-09" db="EMBL/GenBank/DDBJ databases">
        <title>A chromosome-level genome assembly of Gray's grenadier anchovy, Coilia grayii.</title>
        <authorList>
            <person name="Fu Z."/>
        </authorList>
    </citation>
    <scope>NUCLEOTIDE SEQUENCE [LARGE SCALE GENOMIC DNA]</scope>
    <source>
        <strain evidence="3">G4</strain>
        <tissue evidence="3">Muscle</tissue>
    </source>
</reference>
<feature type="domain" description="Ig-like" evidence="2">
    <location>
        <begin position="110"/>
        <end position="194"/>
    </location>
</feature>
<name>A0ABD1JI40_9TELE</name>
<keyword evidence="1" id="KW-1133">Transmembrane helix</keyword>
<dbReference type="InterPro" id="IPR036179">
    <property type="entry name" value="Ig-like_dom_sf"/>
</dbReference>
<evidence type="ECO:0000256" key="1">
    <source>
        <dbReference type="SAM" id="Phobius"/>
    </source>
</evidence>
<dbReference type="SUPFAM" id="SSF48726">
    <property type="entry name" value="Immunoglobulin"/>
    <property type="match status" value="2"/>
</dbReference>
<dbReference type="InterPro" id="IPR003598">
    <property type="entry name" value="Ig_sub2"/>
</dbReference>
<dbReference type="Pfam" id="PF13895">
    <property type="entry name" value="Ig_2"/>
    <property type="match status" value="2"/>
</dbReference>
<evidence type="ECO:0000313" key="3">
    <source>
        <dbReference type="EMBL" id="KAL2086842.1"/>
    </source>
</evidence>